<evidence type="ECO:0000256" key="4">
    <source>
        <dbReference type="ARBA" id="ARBA00022475"/>
    </source>
</evidence>
<dbReference type="PIRSF" id="PIRSF004862">
    <property type="entry name" value="FliF"/>
    <property type="match status" value="1"/>
</dbReference>
<dbReference type="EMBL" id="LGCK01000012">
    <property type="protein sequence ID" value="KPL71096.1"/>
    <property type="molecule type" value="Genomic_DNA"/>
</dbReference>
<feature type="domain" description="Flagellar M-ring N-terminal" evidence="11">
    <location>
        <begin position="43"/>
        <end position="215"/>
    </location>
</feature>
<dbReference type="STRING" id="229920.ADM99_12555"/>
<evidence type="ECO:0000256" key="2">
    <source>
        <dbReference type="ARBA" id="ARBA00004651"/>
    </source>
</evidence>
<accession>A0A0P6XIU4</accession>
<dbReference type="InterPro" id="IPR006182">
    <property type="entry name" value="FliF_N_dom"/>
</dbReference>
<comment type="subcellular location">
    <subcellularLocation>
        <location evidence="1 9">Bacterial flagellum basal body</location>
    </subcellularLocation>
    <subcellularLocation>
        <location evidence="2">Cell membrane</location>
        <topology evidence="2">Multi-pass membrane protein</topology>
    </subcellularLocation>
</comment>
<keyword evidence="7 10" id="KW-0472">Membrane</keyword>
<proteinExistence type="inferred from homology"/>
<feature type="transmembrane region" description="Helical" evidence="10">
    <location>
        <begin position="21"/>
        <end position="42"/>
    </location>
</feature>
<dbReference type="Pfam" id="PF01514">
    <property type="entry name" value="YscJ_FliF"/>
    <property type="match status" value="1"/>
</dbReference>
<evidence type="ECO:0000256" key="1">
    <source>
        <dbReference type="ARBA" id="ARBA00004117"/>
    </source>
</evidence>
<evidence type="ECO:0000256" key="6">
    <source>
        <dbReference type="ARBA" id="ARBA00022989"/>
    </source>
</evidence>
<evidence type="ECO:0000256" key="8">
    <source>
        <dbReference type="ARBA" id="ARBA00023143"/>
    </source>
</evidence>
<dbReference type="PATRIC" id="fig|229920.5.peg.2835"/>
<evidence type="ECO:0000259" key="12">
    <source>
        <dbReference type="Pfam" id="PF08345"/>
    </source>
</evidence>
<dbReference type="Proteomes" id="UP000050430">
    <property type="component" value="Unassembled WGS sequence"/>
</dbReference>
<keyword evidence="5 10" id="KW-0812">Transmembrane</keyword>
<evidence type="ECO:0000256" key="7">
    <source>
        <dbReference type="ARBA" id="ARBA00023136"/>
    </source>
</evidence>
<dbReference type="GO" id="GO:0005886">
    <property type="term" value="C:plasma membrane"/>
    <property type="evidence" value="ECO:0007669"/>
    <property type="project" value="UniProtKB-SubCell"/>
</dbReference>
<dbReference type="GO" id="GO:0003774">
    <property type="term" value="F:cytoskeletal motor activity"/>
    <property type="evidence" value="ECO:0007669"/>
    <property type="project" value="InterPro"/>
</dbReference>
<evidence type="ECO:0000313" key="14">
    <source>
        <dbReference type="Proteomes" id="UP000050430"/>
    </source>
</evidence>
<gene>
    <name evidence="13" type="ORF">ADM99_12555</name>
</gene>
<protein>
    <recommendedName>
        <fullName evidence="9">Flagellar M-ring protein</fullName>
    </recommendedName>
</protein>
<sequence length="552" mass="58719">MLAKVTTQATSFWEKQKPTQRVLIIAAAVLALVMVPVLFTWATQPTYTVAYSGLDETDAGAIVEQLKTLGVSYKLQGTTILVPADKLYDVRLQIANAGLPKGSSTGYELFSQNTLGMTEFTQRVTYQRAIEGELERTIGSLDAVEGVRVHIVQPEKTLLASDQAPTTASITIQERSGRQLDAGQIRAITYLTANAVEGLTPENVVVVDTNGVVLAAGTSDANSGALSQVDSRRAAELAAAQDVQKKVKSLLDTALGPNKSVVQASVRLDWSDKEITSTTFEPTPNAISSSSKISESYTLENGTAGGVAGATSNLPTPAAAATTTTGSPTLYQRSEETINYEMAQVQNHQIIRPGMVDNISLSVLVDGISDQQQLQTLQSAIAAAAGIDQKRGDQLSVQSLTFDKTYAQKQEEDLAVADRTRIIIMVAEIVGGLLLLAGLFWYISRLLKNLKVASIDVWEPVLKAAPELAAPQTAGGLELASGATSQKPAGLSAAAAAKSSNLLQEASAKFQPKVTSAEEQKMQQLITRLAEDNPASVADVIQMWMNQDKKNG</sequence>
<keyword evidence="6 10" id="KW-1133">Transmembrane helix</keyword>
<evidence type="ECO:0000313" key="13">
    <source>
        <dbReference type="EMBL" id="KPL71096.1"/>
    </source>
</evidence>
<dbReference type="NCBIfam" id="TIGR00206">
    <property type="entry name" value="fliF"/>
    <property type="match status" value="1"/>
</dbReference>
<dbReference type="RefSeq" id="WP_062422843.1">
    <property type="nucleotide sequence ID" value="NZ_BBYA01000011.1"/>
</dbReference>
<comment type="caution">
    <text evidence="13">The sequence shown here is derived from an EMBL/GenBank/DDBJ whole genome shotgun (WGS) entry which is preliminary data.</text>
</comment>
<organism evidence="13 14">
    <name type="scientific">Leptolinea tardivitalis</name>
    <dbReference type="NCBI Taxonomy" id="229920"/>
    <lineage>
        <taxon>Bacteria</taxon>
        <taxon>Bacillati</taxon>
        <taxon>Chloroflexota</taxon>
        <taxon>Anaerolineae</taxon>
        <taxon>Anaerolineales</taxon>
        <taxon>Anaerolineaceae</taxon>
        <taxon>Leptolinea</taxon>
    </lineage>
</organism>
<evidence type="ECO:0000256" key="10">
    <source>
        <dbReference type="SAM" id="Phobius"/>
    </source>
</evidence>
<dbReference type="InterPro" id="IPR045851">
    <property type="entry name" value="AMP-bd_C_sf"/>
</dbReference>
<dbReference type="InterPro" id="IPR013556">
    <property type="entry name" value="Flag_M-ring_C"/>
</dbReference>
<dbReference type="InterPro" id="IPR043427">
    <property type="entry name" value="YscJ/FliF"/>
</dbReference>
<feature type="transmembrane region" description="Helical" evidence="10">
    <location>
        <begin position="422"/>
        <end position="443"/>
    </location>
</feature>
<evidence type="ECO:0000256" key="9">
    <source>
        <dbReference type="PIRNR" id="PIRNR004862"/>
    </source>
</evidence>
<feature type="domain" description="Flagellar M-ring C-terminal" evidence="12">
    <location>
        <begin position="251"/>
        <end position="402"/>
    </location>
</feature>
<keyword evidence="4" id="KW-1003">Cell membrane</keyword>
<name>A0A0P6XIU4_9CHLR</name>
<dbReference type="OrthoDB" id="9807026at2"/>
<dbReference type="PANTHER" id="PTHR30046">
    <property type="entry name" value="FLAGELLAR M-RING PROTEIN"/>
    <property type="match status" value="1"/>
</dbReference>
<reference evidence="13 14" key="1">
    <citation type="submission" date="2015-07" db="EMBL/GenBank/DDBJ databases">
        <title>Genome sequence of Leptolinea tardivitalis DSM 16556.</title>
        <authorList>
            <person name="Hemp J."/>
            <person name="Ward L.M."/>
            <person name="Pace L.A."/>
            <person name="Fischer W.W."/>
        </authorList>
    </citation>
    <scope>NUCLEOTIDE SEQUENCE [LARGE SCALE GENOMIC DNA]</scope>
    <source>
        <strain evidence="13 14">YMTK-2</strain>
    </source>
</reference>
<dbReference type="AlphaFoldDB" id="A0A0P6XIU4"/>
<evidence type="ECO:0000259" key="11">
    <source>
        <dbReference type="Pfam" id="PF01514"/>
    </source>
</evidence>
<dbReference type="Gene3D" id="3.30.300.30">
    <property type="match status" value="1"/>
</dbReference>
<comment type="function">
    <text evidence="9">The M ring may be actively involved in energy transduction.</text>
</comment>
<evidence type="ECO:0000256" key="5">
    <source>
        <dbReference type="ARBA" id="ARBA00022692"/>
    </source>
</evidence>
<dbReference type="GO" id="GO:0071973">
    <property type="term" value="P:bacterial-type flagellum-dependent cell motility"/>
    <property type="evidence" value="ECO:0007669"/>
    <property type="project" value="InterPro"/>
</dbReference>
<keyword evidence="8 9" id="KW-0975">Bacterial flagellum</keyword>
<dbReference type="InterPro" id="IPR000067">
    <property type="entry name" value="FlgMring_FliF"/>
</dbReference>
<dbReference type="PANTHER" id="PTHR30046:SF0">
    <property type="entry name" value="FLAGELLAR M-RING PROTEIN"/>
    <property type="match status" value="1"/>
</dbReference>
<dbReference type="PRINTS" id="PR01009">
    <property type="entry name" value="FLGMRINGFLIF"/>
</dbReference>
<keyword evidence="14" id="KW-1185">Reference proteome</keyword>
<comment type="similarity">
    <text evidence="3 9">Belongs to the FliF family.</text>
</comment>
<dbReference type="Pfam" id="PF08345">
    <property type="entry name" value="YscJ_FliF_C"/>
    <property type="match status" value="1"/>
</dbReference>
<evidence type="ECO:0000256" key="3">
    <source>
        <dbReference type="ARBA" id="ARBA00007971"/>
    </source>
</evidence>
<dbReference type="GO" id="GO:0009431">
    <property type="term" value="C:bacterial-type flagellum basal body, MS ring"/>
    <property type="evidence" value="ECO:0007669"/>
    <property type="project" value="InterPro"/>
</dbReference>